<dbReference type="AlphaFoldDB" id="A0A154VF83"/>
<reference evidence="1 2" key="1">
    <citation type="submission" date="2015-12" db="EMBL/GenBank/DDBJ databases">
        <title>Genome sequence of Oceanibaculum pacificum MCCC 1A02656.</title>
        <authorList>
            <person name="Lu L."/>
            <person name="Lai Q."/>
            <person name="Shao Z."/>
            <person name="Qian P."/>
        </authorList>
    </citation>
    <scope>NUCLEOTIDE SEQUENCE [LARGE SCALE GENOMIC DNA]</scope>
    <source>
        <strain evidence="1 2">MCCC 1A02656</strain>
    </source>
</reference>
<dbReference type="EMBL" id="LPXN01000165">
    <property type="protein sequence ID" value="KZD00013.1"/>
    <property type="molecule type" value="Genomic_DNA"/>
</dbReference>
<name>A0A154VF83_9PROT</name>
<proteinExistence type="predicted"/>
<comment type="caution">
    <text evidence="1">The sequence shown here is derived from an EMBL/GenBank/DDBJ whole genome shotgun (WGS) entry which is preliminary data.</text>
</comment>
<evidence type="ECO:0000313" key="1">
    <source>
        <dbReference type="EMBL" id="KZD00013.1"/>
    </source>
</evidence>
<protein>
    <submittedName>
        <fullName evidence="1">Uncharacterized protein</fullName>
    </submittedName>
</protein>
<keyword evidence="2" id="KW-1185">Reference proteome</keyword>
<evidence type="ECO:0000313" key="2">
    <source>
        <dbReference type="Proteomes" id="UP000076400"/>
    </source>
</evidence>
<accession>A0A154VF83</accession>
<dbReference type="OrthoDB" id="7361533at2"/>
<dbReference type="Proteomes" id="UP000076400">
    <property type="component" value="Unassembled WGS sequence"/>
</dbReference>
<dbReference type="RefSeq" id="WP_067559998.1">
    <property type="nucleotide sequence ID" value="NZ_LPXN01000165.1"/>
</dbReference>
<organism evidence="1 2">
    <name type="scientific">Oceanibaculum pacificum</name>
    <dbReference type="NCBI Taxonomy" id="580166"/>
    <lineage>
        <taxon>Bacteria</taxon>
        <taxon>Pseudomonadati</taxon>
        <taxon>Pseudomonadota</taxon>
        <taxon>Alphaproteobacteria</taxon>
        <taxon>Rhodospirillales</taxon>
        <taxon>Oceanibaculaceae</taxon>
        <taxon>Oceanibaculum</taxon>
    </lineage>
</organism>
<gene>
    <name evidence="1" type="ORF">AUP43_14400</name>
</gene>
<sequence>MPEIKPFDPLWEEENVLICVTLPAPLGKTGCYTVMNWCRKGEGKFDVQRVADQLMASREEALAGARQFCDQNAIPLLYDADFHAEDFSKLGQEVETALGKA</sequence>
<dbReference type="STRING" id="580166.AUP43_14400"/>